<dbReference type="SUPFAM" id="SSF54909">
    <property type="entry name" value="Dimeric alpha+beta barrel"/>
    <property type="match status" value="1"/>
</dbReference>
<dbReference type="Proteomes" id="UP000236047">
    <property type="component" value="Unassembled WGS sequence"/>
</dbReference>
<evidence type="ECO:0000313" key="3">
    <source>
        <dbReference type="Proteomes" id="UP000236047"/>
    </source>
</evidence>
<dbReference type="InterPro" id="IPR011008">
    <property type="entry name" value="Dimeric_a/b-barrel"/>
</dbReference>
<reference evidence="3" key="1">
    <citation type="submission" date="2015-09" db="EMBL/GenBank/DDBJ databases">
        <authorList>
            <person name="Graham D.E."/>
            <person name="Mahan K.M."/>
            <person name="Klingeman D.M."/>
            <person name="Fida T."/>
            <person name="Giannone R.J."/>
            <person name="Hettich R.L."/>
            <person name="Parry R.J."/>
            <person name="Spain J.C."/>
        </authorList>
    </citation>
    <scope>NUCLEOTIDE SEQUENCE [LARGE SCALE GENOMIC DNA]</scope>
    <source>
        <strain evidence="3">JCM 4701</strain>
    </source>
</reference>
<keyword evidence="2" id="KW-0560">Oxidoreductase</keyword>
<dbReference type="EMBL" id="LJSN01000003">
    <property type="protein sequence ID" value="PNE38972.1"/>
    <property type="molecule type" value="Genomic_DNA"/>
</dbReference>
<gene>
    <name evidence="2" type="ORF">AOB60_34175</name>
</gene>
<comment type="caution">
    <text evidence="2">The sequence shown here is derived from an EMBL/GenBank/DDBJ whole genome shotgun (WGS) entry which is preliminary data.</text>
</comment>
<sequence length="248" mass="26788">MPTTTDFPDVRRPDAATVLISPWLVPEARFQRPAADAVLAAWEDQPRPDAMLALATLLSTDGSHVLNYAQWTDDRAHREWVRTRRPAAIAPIDEALPGIHRPGPTRYRRYRSHVPEERPAARPGLVTTPVFATTGPDAQRALADTVVDLLGRARVPGLLGAHFHLAQDGGRVLNYAEWTDASARREFLAGGTADGLRAALDALPGVTAVPAVPAEHADPATADGPARPPVSGYQPYKTLVNVPSPRPR</sequence>
<keyword evidence="3" id="KW-1185">Reference proteome</keyword>
<proteinExistence type="predicted"/>
<dbReference type="GO" id="GO:0004497">
    <property type="term" value="F:monooxygenase activity"/>
    <property type="evidence" value="ECO:0007669"/>
    <property type="project" value="UniProtKB-KW"/>
</dbReference>
<protein>
    <submittedName>
        <fullName evidence="2">Antibiotic biosynthesis monooxygenase</fullName>
    </submittedName>
</protein>
<name>A0A2N8PD78_STRNR</name>
<accession>A0A2N8PD78</accession>
<dbReference type="Gene3D" id="3.30.70.100">
    <property type="match status" value="2"/>
</dbReference>
<dbReference type="RefSeq" id="WP_102926068.1">
    <property type="nucleotide sequence ID" value="NZ_LJSN01000003.1"/>
</dbReference>
<dbReference type="AlphaFoldDB" id="A0A2N8PD78"/>
<feature type="region of interest" description="Disordered" evidence="1">
    <location>
        <begin position="215"/>
        <end position="248"/>
    </location>
</feature>
<organism evidence="2 3">
    <name type="scientific">Streptomyces noursei</name>
    <name type="common">Streptomyces albulus</name>
    <dbReference type="NCBI Taxonomy" id="1971"/>
    <lineage>
        <taxon>Bacteria</taxon>
        <taxon>Bacillati</taxon>
        <taxon>Actinomycetota</taxon>
        <taxon>Actinomycetes</taxon>
        <taxon>Kitasatosporales</taxon>
        <taxon>Streptomycetaceae</taxon>
        <taxon>Streptomyces</taxon>
    </lineage>
</organism>
<evidence type="ECO:0000313" key="2">
    <source>
        <dbReference type="EMBL" id="PNE38972.1"/>
    </source>
</evidence>
<evidence type="ECO:0000256" key="1">
    <source>
        <dbReference type="SAM" id="MobiDB-lite"/>
    </source>
</evidence>
<keyword evidence="2" id="KW-0503">Monooxygenase</keyword>